<dbReference type="EMBL" id="QXJK01000014">
    <property type="protein sequence ID" value="RIX33577.1"/>
    <property type="molecule type" value="Genomic_DNA"/>
</dbReference>
<keyword evidence="2" id="KW-1185">Reference proteome</keyword>
<accession>A0A418Q504</accession>
<evidence type="ECO:0000313" key="2">
    <source>
        <dbReference type="Proteomes" id="UP000285278"/>
    </source>
</evidence>
<evidence type="ECO:0000313" key="1">
    <source>
        <dbReference type="EMBL" id="RIX33577.1"/>
    </source>
</evidence>
<dbReference type="Proteomes" id="UP000285278">
    <property type="component" value="Unassembled WGS sequence"/>
</dbReference>
<name>A0A418Q504_9CORY</name>
<reference evidence="1 2" key="1">
    <citation type="submission" date="2018-09" db="EMBL/GenBank/DDBJ databases">
        <title>Optimization and identification of Corynebacterium falsenii FN1-14 from fish paste.</title>
        <authorList>
            <person name="Daroonpunt R."/>
            <person name="Tanasupawat S."/>
        </authorList>
    </citation>
    <scope>NUCLEOTIDE SEQUENCE [LARGE SCALE GENOMIC DNA]</scope>
    <source>
        <strain evidence="1 2">FN1-14</strain>
    </source>
</reference>
<sequence length="233" mass="26831">MNYDDSSHSARSPYKTITLDERLKQVKDDFYRGLRENPDRKRESFELDIVGVKHFPNSKIVLTGVAFLKDQRRVLLKCEIDESSPAYDWWVAKNSGVNRASGGIDTLKKLPRVRARGYFACSPRLELITKITWMQVCDRENSILSMRKQCYSLLSEKSVGTLSSFNEVPYPFNRQRYELAVQKRFTEIHIISGKNSEALNDIKAKLSHSRYSLNITSHVVPIQSPETARKIQA</sequence>
<dbReference type="RefSeq" id="WP_119665240.1">
    <property type="nucleotide sequence ID" value="NZ_QXJK01000014.1"/>
</dbReference>
<organism evidence="1 2">
    <name type="scientific">Corynebacterium falsenii</name>
    <dbReference type="NCBI Taxonomy" id="108486"/>
    <lineage>
        <taxon>Bacteria</taxon>
        <taxon>Bacillati</taxon>
        <taxon>Actinomycetota</taxon>
        <taxon>Actinomycetes</taxon>
        <taxon>Mycobacteriales</taxon>
        <taxon>Corynebacteriaceae</taxon>
        <taxon>Corynebacterium</taxon>
    </lineage>
</organism>
<proteinExistence type="predicted"/>
<comment type="caution">
    <text evidence="1">The sequence shown here is derived from an EMBL/GenBank/DDBJ whole genome shotgun (WGS) entry which is preliminary data.</text>
</comment>
<gene>
    <name evidence="1" type="ORF">D3M95_10115</name>
</gene>
<protein>
    <submittedName>
        <fullName evidence="1">Uncharacterized protein</fullName>
    </submittedName>
</protein>
<dbReference type="AlphaFoldDB" id="A0A418Q504"/>